<keyword evidence="5" id="KW-0812">Transmembrane</keyword>
<organism evidence="7 8">
    <name type="scientific">Hymenobacter elongatus</name>
    <dbReference type="NCBI Taxonomy" id="877208"/>
    <lineage>
        <taxon>Bacteria</taxon>
        <taxon>Pseudomonadati</taxon>
        <taxon>Bacteroidota</taxon>
        <taxon>Cytophagia</taxon>
        <taxon>Cytophagales</taxon>
        <taxon>Hymenobacteraceae</taxon>
        <taxon>Hymenobacter</taxon>
    </lineage>
</organism>
<keyword evidence="4" id="KW-0802">TPR repeat</keyword>
<dbReference type="SMART" id="SM00387">
    <property type="entry name" value="HATPase_c"/>
    <property type="match status" value="1"/>
</dbReference>
<dbReference type="GO" id="GO:0000155">
    <property type="term" value="F:phosphorelay sensor kinase activity"/>
    <property type="evidence" value="ECO:0007669"/>
    <property type="project" value="InterPro"/>
</dbReference>
<dbReference type="Gene3D" id="3.30.565.10">
    <property type="entry name" value="Histidine kinase-like ATPase, C-terminal domain"/>
    <property type="match status" value="1"/>
</dbReference>
<dbReference type="PROSITE" id="PS50005">
    <property type="entry name" value="TPR"/>
    <property type="match status" value="1"/>
</dbReference>
<feature type="transmembrane region" description="Helical" evidence="5">
    <location>
        <begin position="456"/>
        <end position="475"/>
    </location>
</feature>
<keyword evidence="5" id="KW-1133">Transmembrane helix</keyword>
<dbReference type="PANTHER" id="PTHR43065:SF42">
    <property type="entry name" value="TWO-COMPONENT SENSOR PPRA"/>
    <property type="match status" value="1"/>
</dbReference>
<dbReference type="RefSeq" id="WP_135497185.1">
    <property type="nucleotide sequence ID" value="NZ_SRLD01000012.1"/>
</dbReference>
<dbReference type="InterPro" id="IPR005467">
    <property type="entry name" value="His_kinase_dom"/>
</dbReference>
<evidence type="ECO:0000313" key="8">
    <source>
        <dbReference type="Proteomes" id="UP000297739"/>
    </source>
</evidence>
<evidence type="ECO:0000256" key="1">
    <source>
        <dbReference type="ARBA" id="ARBA00000085"/>
    </source>
</evidence>
<dbReference type="PRINTS" id="PR00344">
    <property type="entry name" value="BCTRLSENSOR"/>
</dbReference>
<evidence type="ECO:0000256" key="4">
    <source>
        <dbReference type="PROSITE-ProRule" id="PRU00339"/>
    </source>
</evidence>
<dbReference type="Proteomes" id="UP000297739">
    <property type="component" value="Unassembled WGS sequence"/>
</dbReference>
<dbReference type="Gene3D" id="1.25.40.10">
    <property type="entry name" value="Tetratricopeptide repeat domain"/>
    <property type="match status" value="2"/>
</dbReference>
<dbReference type="SMART" id="SM00028">
    <property type="entry name" value="TPR"/>
    <property type="match status" value="3"/>
</dbReference>
<dbReference type="InterPro" id="IPR003661">
    <property type="entry name" value="HisK_dim/P_dom"/>
</dbReference>
<dbReference type="InterPro" id="IPR011990">
    <property type="entry name" value="TPR-like_helical_dom_sf"/>
</dbReference>
<dbReference type="SUPFAM" id="SSF48452">
    <property type="entry name" value="TPR-like"/>
    <property type="match status" value="2"/>
</dbReference>
<feature type="domain" description="Histidine kinase" evidence="6">
    <location>
        <begin position="510"/>
        <end position="746"/>
    </location>
</feature>
<dbReference type="InterPro" id="IPR036097">
    <property type="entry name" value="HisK_dim/P_sf"/>
</dbReference>
<comment type="catalytic activity">
    <reaction evidence="1">
        <text>ATP + protein L-histidine = ADP + protein N-phospho-L-histidine.</text>
        <dbReference type="EC" id="2.7.13.3"/>
    </reaction>
</comment>
<reference evidence="7 8" key="1">
    <citation type="submission" date="2019-04" db="EMBL/GenBank/DDBJ databases">
        <authorList>
            <person name="Feng G."/>
            <person name="Zhang J."/>
            <person name="Zhu H."/>
        </authorList>
    </citation>
    <scope>NUCLEOTIDE SEQUENCE [LARGE SCALE GENOMIC DNA]</scope>
    <source>
        <strain evidence="7 8">JCM 17223</strain>
    </source>
</reference>
<dbReference type="Pfam" id="PF02518">
    <property type="entry name" value="HATPase_c"/>
    <property type="match status" value="1"/>
</dbReference>
<gene>
    <name evidence="7" type="ORF">E5J99_07950</name>
</gene>
<name>A0A4Z0PLZ5_9BACT</name>
<sequence>MHLVVVRLLLLFLLVLHLPGQAQHRYWDADYDSLRLVVRQQRTDTARLRTIVHLIDLVRWDEARERQHALALLDDLFLLNKHLRRVDDAPYRALRKSALHWAEPNQEALALAAAQQAIALFDRSERPIPRLLIEVAPLYNRLNQLDERYFFYRNKLAYYRVHGAKENIAACYLSIGGYYRRRGAYNQAISNFLRAAELFKTFDQRYYISELKVAGANYAEWGNSDKALQYLRQSVALARKYAARGCGGVDAYTLRNISKLYLQQRNTVAALRYANMSLAVRGRASLNIQEDKSYGLVQKSLVLLRMNELELTRQTLQQAQHLADSLRIPITGRRQGEFELIAAWAQFYAAKKDYAAAEAYWQAAYWEATDKKLDVLRKNYLRQLSSFYDARNKPVQAQQYSRAYIALADSMSATQGAYHLAQYEGERLEQTQNAQIAHLRQERAVQALHLRQRNQLLIGALVAIIMVSGLGALMYRQLRENRRTLRQLRQTQSQLIASEKWAFVGELSAGIAHELQNPLSFMKKFAEVSTAMIDGMALPHGRAARGSLEHDILTGLKQNLQEISQHGVRASSIIKDMLEHSRAGTGQRALTALNPLVEEYLRLAHQGLQGSAKALHTELLTALDPTLVPVWVVPQDIGRVLLNLFTNAFHAVRQRHQSEPGYQPTVSVHTLQLPAHIEIRVSDTGAGIPESLRARIFEPFFTTKPAGEGTGLGLSLSVDIIKSHGGTLRVETQEGVGTQFIITLPT</sequence>
<dbReference type="PROSITE" id="PS50109">
    <property type="entry name" value="HIS_KIN"/>
    <property type="match status" value="1"/>
</dbReference>
<dbReference type="InterPro" id="IPR004358">
    <property type="entry name" value="Sig_transdc_His_kin-like_C"/>
</dbReference>
<dbReference type="SUPFAM" id="SSF47384">
    <property type="entry name" value="Homodimeric domain of signal transducing histidine kinase"/>
    <property type="match status" value="1"/>
</dbReference>
<dbReference type="InterPro" id="IPR003594">
    <property type="entry name" value="HATPase_dom"/>
</dbReference>
<keyword evidence="3" id="KW-0597">Phosphoprotein</keyword>
<dbReference type="CDD" id="cd00082">
    <property type="entry name" value="HisKA"/>
    <property type="match status" value="1"/>
</dbReference>
<evidence type="ECO:0000256" key="3">
    <source>
        <dbReference type="ARBA" id="ARBA00022553"/>
    </source>
</evidence>
<dbReference type="SMART" id="SM00388">
    <property type="entry name" value="HisKA"/>
    <property type="match status" value="1"/>
</dbReference>
<dbReference type="PANTHER" id="PTHR43065">
    <property type="entry name" value="SENSOR HISTIDINE KINASE"/>
    <property type="match status" value="1"/>
</dbReference>
<comment type="caution">
    <text evidence="7">The sequence shown here is derived from an EMBL/GenBank/DDBJ whole genome shotgun (WGS) entry which is preliminary data.</text>
</comment>
<keyword evidence="5" id="KW-0472">Membrane</keyword>
<dbReference type="InterPro" id="IPR036890">
    <property type="entry name" value="HATPase_C_sf"/>
</dbReference>
<dbReference type="OrthoDB" id="9806995at2"/>
<dbReference type="Gene3D" id="1.10.287.130">
    <property type="match status" value="1"/>
</dbReference>
<evidence type="ECO:0000256" key="2">
    <source>
        <dbReference type="ARBA" id="ARBA00012438"/>
    </source>
</evidence>
<proteinExistence type="predicted"/>
<feature type="repeat" description="TPR" evidence="4">
    <location>
        <begin position="169"/>
        <end position="202"/>
    </location>
</feature>
<keyword evidence="8" id="KW-1185">Reference proteome</keyword>
<dbReference type="EC" id="2.7.13.3" evidence="2"/>
<evidence type="ECO:0000313" key="7">
    <source>
        <dbReference type="EMBL" id="TGE17193.1"/>
    </source>
</evidence>
<accession>A0A4Z0PLZ5</accession>
<dbReference type="EMBL" id="SRLD01000012">
    <property type="protein sequence ID" value="TGE17193.1"/>
    <property type="molecule type" value="Genomic_DNA"/>
</dbReference>
<evidence type="ECO:0000259" key="6">
    <source>
        <dbReference type="PROSITE" id="PS50109"/>
    </source>
</evidence>
<dbReference type="SUPFAM" id="SSF55874">
    <property type="entry name" value="ATPase domain of HSP90 chaperone/DNA topoisomerase II/histidine kinase"/>
    <property type="match status" value="1"/>
</dbReference>
<evidence type="ECO:0000256" key="5">
    <source>
        <dbReference type="SAM" id="Phobius"/>
    </source>
</evidence>
<dbReference type="AlphaFoldDB" id="A0A4Z0PLZ5"/>
<protein>
    <recommendedName>
        <fullName evidence="2">histidine kinase</fullName>
        <ecNumber evidence="2">2.7.13.3</ecNumber>
    </recommendedName>
</protein>
<dbReference type="InterPro" id="IPR019734">
    <property type="entry name" value="TPR_rpt"/>
</dbReference>